<dbReference type="Proteomes" id="UP000322080">
    <property type="component" value="Unassembled WGS sequence"/>
</dbReference>
<reference evidence="1 2" key="1">
    <citation type="submission" date="2019-08" db="EMBL/GenBank/DDBJ databases">
        <title>Identification of a novel species of the genus Boseongicola.</title>
        <authorList>
            <person name="Zhang X.-Q."/>
        </authorList>
    </citation>
    <scope>NUCLEOTIDE SEQUENCE [LARGE SCALE GENOMIC DNA]</scope>
    <source>
        <strain evidence="1 2">HY14</strain>
    </source>
</reference>
<dbReference type="InterPro" id="IPR009363">
    <property type="entry name" value="Phage_Mu_Gp16"/>
</dbReference>
<dbReference type="RefSeq" id="WP_148377873.1">
    <property type="nucleotide sequence ID" value="NZ_VSIY01000006.1"/>
</dbReference>
<dbReference type="AlphaFoldDB" id="A0A5D0RLI4"/>
<protein>
    <submittedName>
        <fullName evidence="1">Regulatory protein GemA</fullName>
    </submittedName>
</protein>
<dbReference type="Pfam" id="PF06252">
    <property type="entry name" value="GemA"/>
    <property type="match status" value="1"/>
</dbReference>
<evidence type="ECO:0000313" key="1">
    <source>
        <dbReference type="EMBL" id="TYB81478.1"/>
    </source>
</evidence>
<evidence type="ECO:0000313" key="2">
    <source>
        <dbReference type="Proteomes" id="UP000322080"/>
    </source>
</evidence>
<dbReference type="EMBL" id="VSIY01000006">
    <property type="protein sequence ID" value="TYB81478.1"/>
    <property type="molecule type" value="Genomic_DNA"/>
</dbReference>
<comment type="caution">
    <text evidence="1">The sequence shown here is derived from an EMBL/GenBank/DDBJ whole genome shotgun (WGS) entry which is preliminary data.</text>
</comment>
<accession>A0A5D0RLI4</accession>
<sequence>MALSNKQKALIHVARTKLGFTDAEYRLILVQLAGVTSSTELDREGFNLVMGYFEWSGFAPASSRGKDYGTRPGMASFAQLELIRTLWAEYTHHAYKGEDELNKWLGRTFKVSSLRFLAFETARKAITALKVMKSRAA</sequence>
<name>A0A5D0RLI4_9RHOB</name>
<proteinExistence type="predicted"/>
<organism evidence="1 2">
    <name type="scientific">Maritimibacter fusiformis</name>
    <dbReference type="NCBI Taxonomy" id="2603819"/>
    <lineage>
        <taxon>Bacteria</taxon>
        <taxon>Pseudomonadati</taxon>
        <taxon>Pseudomonadota</taxon>
        <taxon>Alphaproteobacteria</taxon>
        <taxon>Rhodobacterales</taxon>
        <taxon>Roseobacteraceae</taxon>
        <taxon>Maritimibacter</taxon>
    </lineage>
</organism>
<keyword evidence="2" id="KW-1185">Reference proteome</keyword>
<gene>
    <name evidence="1" type="ORF">FVF75_10255</name>
</gene>